<evidence type="ECO:0000256" key="1">
    <source>
        <dbReference type="SAM" id="Phobius"/>
    </source>
</evidence>
<dbReference type="Proteomes" id="UP000078550">
    <property type="component" value="Unassembled WGS sequence"/>
</dbReference>
<proteinExistence type="predicted"/>
<organism evidence="2 3">
    <name type="scientific">Plasmodium ovale wallikeri</name>
    <dbReference type="NCBI Taxonomy" id="864142"/>
    <lineage>
        <taxon>Eukaryota</taxon>
        <taxon>Sar</taxon>
        <taxon>Alveolata</taxon>
        <taxon>Apicomplexa</taxon>
        <taxon>Aconoidasida</taxon>
        <taxon>Haemosporida</taxon>
        <taxon>Plasmodiidae</taxon>
        <taxon>Plasmodium</taxon>
        <taxon>Plasmodium (Plasmodium)</taxon>
    </lineage>
</organism>
<protein>
    <submittedName>
        <fullName evidence="2">PIR Superfamily Protein</fullName>
    </submittedName>
</protein>
<evidence type="ECO:0000313" key="3">
    <source>
        <dbReference type="Proteomes" id="UP000078550"/>
    </source>
</evidence>
<gene>
    <name evidence="2" type="ORF">POVWA2_070860</name>
</gene>
<dbReference type="AlphaFoldDB" id="A0A1A9AII9"/>
<accession>A0A1A9AII9</accession>
<dbReference type="EMBL" id="FLRE01001206">
    <property type="protein sequence ID" value="SBT55974.1"/>
    <property type="molecule type" value="Genomic_DNA"/>
</dbReference>
<keyword evidence="1" id="KW-0472">Membrane</keyword>
<sequence>MTLNKGKGKEIYTFCTNAHYYEVLLKHVKNKKGKEENEQKCDNLSTSMFLEKSSATEICKEFKSLYESFNIYRGKKTLKKDIYSDYDCDFLNYWLNDKLRGKVSGGSNYVKLFYEKMKEQDGTVFSDHEELGNHMQVIDPYILENMKLLYKLYDNAEKIINIIRDQVYEDEENEEGEEKSEKKRTCTDYKKECDENYKNAMDRCLNSNDDFYKALKFFKGSYEILNESSPKESNECNSSRFSFFPVYDPVPEKEKEKRIMTIKISSILSVLSLALPLIYKFTPFGPFLRRKINVVRNRWLNQDKNVSELLSMYTDNDDNIYENEEYNIGYYSEAN</sequence>
<evidence type="ECO:0000313" key="2">
    <source>
        <dbReference type="EMBL" id="SBT55974.1"/>
    </source>
</evidence>
<reference evidence="3" key="1">
    <citation type="submission" date="2016-05" db="EMBL/GenBank/DDBJ databases">
        <authorList>
            <person name="Naeem Raeece"/>
        </authorList>
    </citation>
    <scope>NUCLEOTIDE SEQUENCE [LARGE SCALE GENOMIC DNA]</scope>
</reference>
<keyword evidence="1" id="KW-0812">Transmembrane</keyword>
<name>A0A1A9AII9_PLAOA</name>
<keyword evidence="1" id="KW-1133">Transmembrane helix</keyword>
<feature type="transmembrane region" description="Helical" evidence="1">
    <location>
        <begin position="260"/>
        <end position="279"/>
    </location>
</feature>